<dbReference type="RefSeq" id="WP_067319798.1">
    <property type="nucleotide sequence ID" value="NZ_LZIT01000242.1"/>
</dbReference>
<evidence type="ECO:0000256" key="7">
    <source>
        <dbReference type="RuleBase" id="RU362125"/>
    </source>
</evidence>
<evidence type="ECO:0000256" key="1">
    <source>
        <dbReference type="ARBA" id="ARBA00001974"/>
    </source>
</evidence>
<name>A0ABD6NZJ9_9MYCO</name>
<comment type="similarity">
    <text evidence="2 7">Belongs to the acyl-CoA dehydrogenase family.</text>
</comment>
<evidence type="ECO:0000256" key="4">
    <source>
        <dbReference type="ARBA" id="ARBA00022827"/>
    </source>
</evidence>
<evidence type="ECO:0000313" key="12">
    <source>
        <dbReference type="Proteomes" id="UP000092086"/>
    </source>
</evidence>
<keyword evidence="4 7" id="KW-0274">FAD</keyword>
<comment type="caution">
    <text evidence="11">The sequence shown here is derived from an EMBL/GenBank/DDBJ whole genome shotgun (WGS) entry which is preliminary data.</text>
</comment>
<dbReference type="InterPro" id="IPR036250">
    <property type="entry name" value="AcylCo_DH-like_C"/>
</dbReference>
<feature type="domain" description="Acyl-CoA dehydrogenase/oxidase C-terminal" evidence="8">
    <location>
        <begin position="255"/>
        <end position="379"/>
    </location>
</feature>
<feature type="domain" description="Acyl-CoA dehydrogenase/oxidase N-terminal" evidence="10">
    <location>
        <begin position="10"/>
        <end position="120"/>
    </location>
</feature>
<dbReference type="InterPro" id="IPR006091">
    <property type="entry name" value="Acyl-CoA_Oxase/DH_mid-dom"/>
</dbReference>
<evidence type="ECO:0000259" key="9">
    <source>
        <dbReference type="Pfam" id="PF02770"/>
    </source>
</evidence>
<evidence type="ECO:0000259" key="10">
    <source>
        <dbReference type="Pfam" id="PF02771"/>
    </source>
</evidence>
<evidence type="ECO:0000256" key="6">
    <source>
        <dbReference type="ARBA" id="ARBA00052546"/>
    </source>
</evidence>
<dbReference type="PANTHER" id="PTHR43292">
    <property type="entry name" value="ACYL-COA DEHYDROGENASE"/>
    <property type="match status" value="1"/>
</dbReference>
<dbReference type="InterPro" id="IPR009075">
    <property type="entry name" value="AcylCo_DH/oxidase_C"/>
</dbReference>
<evidence type="ECO:0000256" key="2">
    <source>
        <dbReference type="ARBA" id="ARBA00009347"/>
    </source>
</evidence>
<accession>A0ABD6NZJ9</accession>
<dbReference type="AlphaFoldDB" id="A0ABD6NZJ9"/>
<dbReference type="InterPro" id="IPR009100">
    <property type="entry name" value="AcylCoA_DH/oxidase_NM_dom_sf"/>
</dbReference>
<dbReference type="InterPro" id="IPR052161">
    <property type="entry name" value="Mycobact_Acyl-CoA_DH"/>
</dbReference>
<evidence type="ECO:0000313" key="11">
    <source>
        <dbReference type="EMBL" id="OBG32977.1"/>
    </source>
</evidence>
<dbReference type="Gene3D" id="1.10.540.10">
    <property type="entry name" value="Acyl-CoA dehydrogenase/oxidase, N-terminal domain"/>
    <property type="match status" value="1"/>
</dbReference>
<evidence type="ECO:0008006" key="13">
    <source>
        <dbReference type="Google" id="ProtNLM"/>
    </source>
</evidence>
<comment type="cofactor">
    <cofactor evidence="1 7">
        <name>FAD</name>
        <dbReference type="ChEBI" id="CHEBI:57692"/>
    </cofactor>
</comment>
<dbReference type="PANTHER" id="PTHR43292:SF4">
    <property type="entry name" value="ACYL-COA DEHYDROGENASE FADE34"/>
    <property type="match status" value="1"/>
</dbReference>
<dbReference type="InterPro" id="IPR013786">
    <property type="entry name" value="AcylCoA_DH/ox_N"/>
</dbReference>
<feature type="domain" description="Acyl-CoA oxidase/dehydrogenase middle" evidence="9">
    <location>
        <begin position="125"/>
        <end position="210"/>
    </location>
</feature>
<keyword evidence="3 7" id="KW-0285">Flavoprotein</keyword>
<proteinExistence type="inferred from homology"/>
<reference evidence="11 12" key="1">
    <citation type="submission" date="2016-06" db="EMBL/GenBank/DDBJ databases">
        <authorList>
            <person name="Sutton G."/>
            <person name="Brinkac L."/>
            <person name="Sanka R."/>
            <person name="Adams M."/>
            <person name="Lau E."/>
            <person name="Sam S."/>
            <person name="Sreng N."/>
            <person name="Him V."/>
            <person name="Kerleguer A."/>
            <person name="Cheng S."/>
        </authorList>
    </citation>
    <scope>NUCLEOTIDE SEQUENCE [LARGE SCALE GENOMIC DNA]</scope>
    <source>
        <strain evidence="11 12">E2978</strain>
    </source>
</reference>
<dbReference type="Pfam" id="PF00441">
    <property type="entry name" value="Acyl-CoA_dh_1"/>
    <property type="match status" value="1"/>
</dbReference>
<dbReference type="Pfam" id="PF02771">
    <property type="entry name" value="Acyl-CoA_dh_N"/>
    <property type="match status" value="1"/>
</dbReference>
<evidence type="ECO:0000256" key="3">
    <source>
        <dbReference type="ARBA" id="ARBA00022630"/>
    </source>
</evidence>
<dbReference type="GO" id="GO:0016491">
    <property type="term" value="F:oxidoreductase activity"/>
    <property type="evidence" value="ECO:0007669"/>
    <property type="project" value="UniProtKB-KW"/>
</dbReference>
<dbReference type="Gene3D" id="2.40.110.10">
    <property type="entry name" value="Butyryl-CoA Dehydrogenase, subunit A, domain 2"/>
    <property type="match status" value="1"/>
</dbReference>
<comment type="catalytic activity">
    <reaction evidence="6">
        <text>a 2,3-saturated acyl-CoA + A = a 2,3-dehydroacyl-CoA + AH2</text>
        <dbReference type="Rhea" id="RHEA:48608"/>
        <dbReference type="ChEBI" id="CHEBI:13193"/>
        <dbReference type="ChEBI" id="CHEBI:17499"/>
        <dbReference type="ChEBI" id="CHEBI:60015"/>
        <dbReference type="ChEBI" id="CHEBI:65111"/>
    </reaction>
</comment>
<evidence type="ECO:0000259" key="8">
    <source>
        <dbReference type="Pfam" id="PF00441"/>
    </source>
</evidence>
<dbReference type="SUPFAM" id="SSF56645">
    <property type="entry name" value="Acyl-CoA dehydrogenase NM domain-like"/>
    <property type="match status" value="1"/>
</dbReference>
<dbReference type="FunFam" id="2.40.110.10:FF:000002">
    <property type="entry name" value="Acyl-CoA dehydrogenase fadE12"/>
    <property type="match status" value="1"/>
</dbReference>
<dbReference type="Gene3D" id="1.20.140.10">
    <property type="entry name" value="Butyryl-CoA Dehydrogenase, subunit A, domain 3"/>
    <property type="match status" value="1"/>
</dbReference>
<organism evidence="11 12">
    <name type="scientific">Mycobacterium alsense</name>
    <dbReference type="NCBI Taxonomy" id="324058"/>
    <lineage>
        <taxon>Bacteria</taxon>
        <taxon>Bacillati</taxon>
        <taxon>Actinomycetota</taxon>
        <taxon>Actinomycetes</taxon>
        <taxon>Mycobacteriales</taxon>
        <taxon>Mycobacteriaceae</taxon>
        <taxon>Mycobacterium</taxon>
    </lineage>
</organism>
<dbReference type="InterPro" id="IPR046373">
    <property type="entry name" value="Acyl-CoA_Oxase/DH_mid-dom_sf"/>
</dbReference>
<dbReference type="EMBL" id="LZIT01000242">
    <property type="protein sequence ID" value="OBG32977.1"/>
    <property type="molecule type" value="Genomic_DNA"/>
</dbReference>
<sequence>MNFGTIDLDDDTLEFWREVRSFFEEHVTEEVLEDERVNGSGFSEALHLAMGARKWVAPQWPEAEGGAGLNALRARIIADEWARSGAPYILASTTLLPPIAIRMFGTPEMQAEVLPRVADGTARICLGYTEPDCGSDLAAVRTRAERDGDGWIINGQKMFTTGAQFSKYCFLLARTDPSAPVHKGLTVFLLPLDTPGIEIRPIGTLGGERTNFVYLQDVRVHDRWRVGDANSGWTVIAAPLSQEHGISADGGDPTIGGPYLAECEKLVDEFMDWARKQPGRSNGCMLDDGAVKERLGEVLVQIELSRSTWGPPARILSSDLLMRTVSELVDLIGPTALLARGAEGSAGNGAFEAGFRFAPGTAIYGGSTDIARNVIAERFLGLPRSTPRRNMR</sequence>
<protein>
    <recommendedName>
        <fullName evidence="13">Acyl-CoA dehydrogenase</fullName>
    </recommendedName>
</protein>
<evidence type="ECO:0000256" key="5">
    <source>
        <dbReference type="ARBA" id="ARBA00023002"/>
    </source>
</evidence>
<gene>
    <name evidence="11" type="ORF">A5672_24905</name>
</gene>
<dbReference type="Pfam" id="PF02770">
    <property type="entry name" value="Acyl-CoA_dh_M"/>
    <property type="match status" value="1"/>
</dbReference>
<dbReference type="InterPro" id="IPR037069">
    <property type="entry name" value="AcylCoA_DH/ox_N_sf"/>
</dbReference>
<dbReference type="SUPFAM" id="SSF47203">
    <property type="entry name" value="Acyl-CoA dehydrogenase C-terminal domain-like"/>
    <property type="match status" value="1"/>
</dbReference>
<dbReference type="Proteomes" id="UP000092086">
    <property type="component" value="Unassembled WGS sequence"/>
</dbReference>
<keyword evidence="5 7" id="KW-0560">Oxidoreductase</keyword>